<evidence type="ECO:0000313" key="2">
    <source>
        <dbReference type="Proteomes" id="UP000828390"/>
    </source>
</evidence>
<organism evidence="1 2">
    <name type="scientific">Dreissena polymorpha</name>
    <name type="common">Zebra mussel</name>
    <name type="synonym">Mytilus polymorpha</name>
    <dbReference type="NCBI Taxonomy" id="45954"/>
    <lineage>
        <taxon>Eukaryota</taxon>
        <taxon>Metazoa</taxon>
        <taxon>Spiralia</taxon>
        <taxon>Lophotrochozoa</taxon>
        <taxon>Mollusca</taxon>
        <taxon>Bivalvia</taxon>
        <taxon>Autobranchia</taxon>
        <taxon>Heteroconchia</taxon>
        <taxon>Euheterodonta</taxon>
        <taxon>Imparidentia</taxon>
        <taxon>Neoheterodontei</taxon>
        <taxon>Myida</taxon>
        <taxon>Dreissenoidea</taxon>
        <taxon>Dreissenidae</taxon>
        <taxon>Dreissena</taxon>
    </lineage>
</organism>
<keyword evidence="2" id="KW-1185">Reference proteome</keyword>
<dbReference type="AntiFam" id="ANF00012">
    <property type="entry name" value="tRNA translation"/>
</dbReference>
<proteinExistence type="predicted"/>
<comment type="caution">
    <text evidence="1">The sequence shown here is derived from an EMBL/GenBank/DDBJ whole genome shotgun (WGS) entry which is preliminary data.</text>
</comment>
<name>A0A9D4JTZ6_DREPO</name>
<dbReference type="EMBL" id="JAIWYP010000005">
    <property type="protein sequence ID" value="KAH3820518.1"/>
    <property type="molecule type" value="Genomic_DNA"/>
</dbReference>
<accession>A0A9D4JTZ6</accession>
<dbReference type="AlphaFoldDB" id="A0A9D4JTZ6"/>
<gene>
    <name evidence="1" type="ORF">DPMN_122262</name>
</gene>
<sequence>MAIFILTSAVLVPSLDRVSPKHLKRSTSSFSPFMVMACAGVGRAVHHDLRLSLADFNSVCSCSFNESAGEILTFIAGANHEVNIINESQSGDGSSTDTDRGVVIMESLMHYFLKENVEQDGREQTYLYPLPTTASLNHPQKGFHDEFFPHKKCVQVGNRTRDPRICSQALYQLIFQKV</sequence>
<reference evidence="1" key="2">
    <citation type="submission" date="2020-11" db="EMBL/GenBank/DDBJ databases">
        <authorList>
            <person name="McCartney M.A."/>
            <person name="Auch B."/>
            <person name="Kono T."/>
            <person name="Mallez S."/>
            <person name="Becker A."/>
            <person name="Gohl D.M."/>
            <person name="Silverstein K.A.T."/>
            <person name="Koren S."/>
            <person name="Bechman K.B."/>
            <person name="Herman A."/>
            <person name="Abrahante J.E."/>
            <person name="Garbe J."/>
        </authorList>
    </citation>
    <scope>NUCLEOTIDE SEQUENCE</scope>
    <source>
        <strain evidence="1">Duluth1</strain>
        <tissue evidence="1">Whole animal</tissue>
    </source>
</reference>
<protein>
    <submittedName>
        <fullName evidence="1">Uncharacterized protein</fullName>
    </submittedName>
</protein>
<reference evidence="1" key="1">
    <citation type="journal article" date="2019" name="bioRxiv">
        <title>The Genome of the Zebra Mussel, Dreissena polymorpha: A Resource for Invasive Species Research.</title>
        <authorList>
            <person name="McCartney M.A."/>
            <person name="Auch B."/>
            <person name="Kono T."/>
            <person name="Mallez S."/>
            <person name="Zhang Y."/>
            <person name="Obille A."/>
            <person name="Becker A."/>
            <person name="Abrahante J.E."/>
            <person name="Garbe J."/>
            <person name="Badalamenti J.P."/>
            <person name="Herman A."/>
            <person name="Mangelson H."/>
            <person name="Liachko I."/>
            <person name="Sullivan S."/>
            <person name="Sone E.D."/>
            <person name="Koren S."/>
            <person name="Silverstein K.A.T."/>
            <person name="Beckman K.B."/>
            <person name="Gohl D.M."/>
        </authorList>
    </citation>
    <scope>NUCLEOTIDE SEQUENCE</scope>
    <source>
        <strain evidence="1">Duluth1</strain>
        <tissue evidence="1">Whole animal</tissue>
    </source>
</reference>
<dbReference type="Proteomes" id="UP000828390">
    <property type="component" value="Unassembled WGS sequence"/>
</dbReference>
<evidence type="ECO:0000313" key="1">
    <source>
        <dbReference type="EMBL" id="KAH3820518.1"/>
    </source>
</evidence>